<dbReference type="Pfam" id="PF00082">
    <property type="entry name" value="Peptidase_S8"/>
    <property type="match status" value="1"/>
</dbReference>
<dbReference type="VEuPathDB" id="ToxoDB:EAH_00002710"/>
<feature type="active site" description="Charge relay system" evidence="7">
    <location>
        <position position="327"/>
    </location>
</feature>
<keyword evidence="4 7" id="KW-0720">Serine protease</keyword>
<dbReference type="PRINTS" id="PR00723">
    <property type="entry name" value="SUBTILISIN"/>
</dbReference>
<dbReference type="PROSITE" id="PS51892">
    <property type="entry name" value="SUBTILASE"/>
    <property type="match status" value="1"/>
</dbReference>
<accession>U6GJT7</accession>
<dbReference type="InterPro" id="IPR050131">
    <property type="entry name" value="Peptidase_S8_subtilisin-like"/>
</dbReference>
<sequence>MHGSPFSCLLSFFQNIADALAEGREKEASRLIVAWNPGCLKSLPQKVPTSLQPLSVREVVPLQIFGEKDSALHGRKVLLRGGVYMQDRVGANDLQEDSTRSIVNGRHLALWLFARALGLHARLGLTLTGCMANCRDRLRLRFFEGPSMRAAYYGALNTDILRISNVSAGFIFPHAAELCKTLSTSLWSHLPSAGFLPSIRKAAESLSGGSDEAKEALGRIITAAVACVDEVSVDRKVDVQRSNASPWPSPGVHERKSTQQHLGEMPREVAASPEIMRAPSGLLGDPFQMRQWYLHSFFGNFTVGADKVWQKIEAATKTVPVVLAVLDTGCYLHQDFIDDFDVASSIFWDNPGEKDCTDGIDDDENGYVDDCFGWVGKHRFLPVNKVTARRVGLWTSYPPAFLPSYQNFVEDNGHPFTDDSGHGTLVTSVAAARAHDGRGGRGVFSNPTVMCLRVGSRRGVWTSTTIPALDYAVKMKARVSNHSYGGPGFVAAEYEAFVRALKHDHLIVTAAGNSGCNIDEQNECYFTPGAFRLRGLVNVMASDVAGFRASFSNYGSEGVDVAAPGTLIYAGTNYRANSGNRRCTSCTRIQLFARVQLTIWQHPRRRIGSLHLPVETAETLAVLLTGAPEQRYVQLSEILPKGVDSLHVVLTAAGYTYVDGTSFAAPIVAGMAASLWAYFEATNPLGWQQCKEPASRKVEQAIMYSVTGSKALAGALGTNGVVNMWRAMSYFDSVPGPFTPEYPTPERGYDPHFRGGESHGIPATVLPLLWALCITYLHVL</sequence>
<dbReference type="PANTHER" id="PTHR43806:SF11">
    <property type="entry name" value="CEREVISIN-RELATED"/>
    <property type="match status" value="1"/>
</dbReference>
<keyword evidence="2 7" id="KW-0645">Protease</keyword>
<evidence type="ECO:0000256" key="8">
    <source>
        <dbReference type="SAM" id="MobiDB-lite"/>
    </source>
</evidence>
<proteinExistence type="inferred from homology"/>
<dbReference type="PROSITE" id="PS00137">
    <property type="entry name" value="SUBTILASE_HIS"/>
    <property type="match status" value="1"/>
</dbReference>
<organism evidence="10 11">
    <name type="scientific">Eimeria acervulina</name>
    <name type="common">Coccidian parasite</name>
    <dbReference type="NCBI Taxonomy" id="5801"/>
    <lineage>
        <taxon>Eukaryota</taxon>
        <taxon>Sar</taxon>
        <taxon>Alveolata</taxon>
        <taxon>Apicomplexa</taxon>
        <taxon>Conoidasida</taxon>
        <taxon>Coccidia</taxon>
        <taxon>Eucoccidiorida</taxon>
        <taxon>Eimeriorina</taxon>
        <taxon>Eimeriidae</taxon>
        <taxon>Eimeria</taxon>
    </lineage>
</organism>
<comment type="catalytic activity">
    <reaction evidence="5">
        <text>Hydrolysis of proteins with broad specificity for peptide bonds, and a preference for a large uncharged residue in P1. Hydrolyzes peptide amides.</text>
        <dbReference type="EC" id="3.4.21.62"/>
    </reaction>
</comment>
<keyword evidence="11" id="KW-1185">Reference proteome</keyword>
<dbReference type="PROSITE" id="PS00138">
    <property type="entry name" value="SUBTILASE_SER"/>
    <property type="match status" value="1"/>
</dbReference>
<dbReference type="RefSeq" id="XP_013249604.1">
    <property type="nucleotide sequence ID" value="XM_013394150.1"/>
</dbReference>
<dbReference type="GeneID" id="25268341"/>
<feature type="active site" description="Charge relay system" evidence="7">
    <location>
        <position position="422"/>
    </location>
</feature>
<dbReference type="GO" id="GO:0006508">
    <property type="term" value="P:proteolysis"/>
    <property type="evidence" value="ECO:0007669"/>
    <property type="project" value="UniProtKB-KW"/>
</dbReference>
<gene>
    <name evidence="10" type="ORF">EAH_00002710</name>
</gene>
<reference evidence="10" key="1">
    <citation type="submission" date="2013-10" db="EMBL/GenBank/DDBJ databases">
        <title>Genomic analysis of the causative agents of coccidiosis in chickens.</title>
        <authorList>
            <person name="Reid A.J."/>
            <person name="Blake D."/>
            <person name="Billington K."/>
            <person name="Browne H."/>
            <person name="Dunn M."/>
            <person name="Hung S."/>
            <person name="Kawahara F."/>
            <person name="Miranda-Saavedra D."/>
            <person name="Mourier T."/>
            <person name="Nagra H."/>
            <person name="Otto T.D."/>
            <person name="Rawlings N."/>
            <person name="Sanchez A."/>
            <person name="Sanders M."/>
            <person name="Subramaniam C."/>
            <person name="Tay Y."/>
            <person name="Dear P."/>
            <person name="Doerig C."/>
            <person name="Gruber A."/>
            <person name="Parkinson J."/>
            <person name="Shirley M."/>
            <person name="Wan K.L."/>
            <person name="Berriman M."/>
            <person name="Tomley F."/>
            <person name="Pain A."/>
        </authorList>
    </citation>
    <scope>NUCLEOTIDE SEQUENCE [LARGE SCALE GENOMIC DNA]</scope>
    <source>
        <strain evidence="10">Houghton</strain>
    </source>
</reference>
<dbReference type="InterPro" id="IPR015500">
    <property type="entry name" value="Peptidase_S8_subtilisin-rel"/>
</dbReference>
<keyword evidence="3 7" id="KW-0378">Hydrolase</keyword>
<dbReference type="GO" id="GO:0004252">
    <property type="term" value="F:serine-type endopeptidase activity"/>
    <property type="evidence" value="ECO:0007669"/>
    <property type="project" value="UniProtKB-UniRule"/>
</dbReference>
<feature type="region of interest" description="Disordered" evidence="8">
    <location>
        <begin position="241"/>
        <end position="264"/>
    </location>
</feature>
<dbReference type="Proteomes" id="UP000018050">
    <property type="component" value="Unassembled WGS sequence"/>
</dbReference>
<dbReference type="PANTHER" id="PTHR43806">
    <property type="entry name" value="PEPTIDASE S8"/>
    <property type="match status" value="1"/>
</dbReference>
<dbReference type="OrthoDB" id="345367at2759"/>
<evidence type="ECO:0000256" key="4">
    <source>
        <dbReference type="ARBA" id="ARBA00022825"/>
    </source>
</evidence>
<name>U6GJT7_EIMAC</name>
<reference evidence="10" key="2">
    <citation type="submission" date="2013-10" db="EMBL/GenBank/DDBJ databases">
        <authorList>
            <person name="Aslett M."/>
        </authorList>
    </citation>
    <scope>NUCLEOTIDE SEQUENCE [LARGE SCALE GENOMIC DNA]</scope>
    <source>
        <strain evidence="10">Houghton</strain>
    </source>
</reference>
<feature type="active site" description="Charge relay system" evidence="7">
    <location>
        <position position="662"/>
    </location>
</feature>
<dbReference type="InterPro" id="IPR036852">
    <property type="entry name" value="Peptidase_S8/S53_dom_sf"/>
</dbReference>
<dbReference type="EC" id="3.4.21.62" evidence="6"/>
<evidence type="ECO:0000256" key="7">
    <source>
        <dbReference type="PROSITE-ProRule" id="PRU01240"/>
    </source>
</evidence>
<evidence type="ECO:0000313" key="11">
    <source>
        <dbReference type="Proteomes" id="UP000018050"/>
    </source>
</evidence>
<evidence type="ECO:0000256" key="5">
    <source>
        <dbReference type="ARBA" id="ARBA00023529"/>
    </source>
</evidence>
<dbReference type="SUPFAM" id="SSF52743">
    <property type="entry name" value="Subtilisin-like"/>
    <property type="match status" value="1"/>
</dbReference>
<evidence type="ECO:0000256" key="3">
    <source>
        <dbReference type="ARBA" id="ARBA00022801"/>
    </source>
</evidence>
<dbReference type="EMBL" id="HG671211">
    <property type="protein sequence ID" value="CDI80435.1"/>
    <property type="molecule type" value="Genomic_DNA"/>
</dbReference>
<dbReference type="Gene3D" id="3.40.50.200">
    <property type="entry name" value="Peptidase S8/S53 domain"/>
    <property type="match status" value="1"/>
</dbReference>
<dbReference type="InterPro" id="IPR022398">
    <property type="entry name" value="Peptidase_S8_His-AS"/>
</dbReference>
<evidence type="ECO:0000256" key="1">
    <source>
        <dbReference type="ARBA" id="ARBA00011073"/>
    </source>
</evidence>
<dbReference type="InterPro" id="IPR023828">
    <property type="entry name" value="Peptidase_S8_Ser-AS"/>
</dbReference>
<evidence type="ECO:0000313" key="10">
    <source>
        <dbReference type="EMBL" id="CDI80435.1"/>
    </source>
</evidence>
<dbReference type="AlphaFoldDB" id="U6GJT7"/>
<evidence type="ECO:0000256" key="6">
    <source>
        <dbReference type="ARBA" id="ARBA00023619"/>
    </source>
</evidence>
<evidence type="ECO:0000256" key="2">
    <source>
        <dbReference type="ARBA" id="ARBA00022670"/>
    </source>
</evidence>
<evidence type="ECO:0000259" key="9">
    <source>
        <dbReference type="Pfam" id="PF00082"/>
    </source>
</evidence>
<feature type="domain" description="Peptidase S8/S53" evidence="9">
    <location>
        <begin position="321"/>
        <end position="689"/>
    </location>
</feature>
<protein>
    <recommendedName>
        <fullName evidence="6">subtilisin</fullName>
        <ecNumber evidence="6">3.4.21.62</ecNumber>
    </recommendedName>
</protein>
<comment type="similarity">
    <text evidence="1 7">Belongs to the peptidase S8 family.</text>
</comment>
<dbReference type="InterPro" id="IPR000209">
    <property type="entry name" value="Peptidase_S8/S53_dom"/>
</dbReference>